<dbReference type="PANTHER" id="PTHR15615">
    <property type="match status" value="1"/>
</dbReference>
<sequence length="288" mass="30939">MSALASPSMANPFFGSQQHAPHFPSPTTTDSPLRKLSDALQTLEQRASESTRLYRAAYRAGRHAKLTPTALAFAKRYDAADPEPLTYFHSADVPGMTLMAVFEALSQRIPATDFPEIGIIAITLMLRYTDHTGLPLTLHMMHRLFFAALVLATKAHQDTVPPNRSFARAMGMPERELNRLEIALFEGVRWNAVVLSNQADAAIARLDVQFGCSPQQRPLVASSSSDDRASTASPRVPPSPALSVDGAGESGRDIMLASATTAIFVASVGGNISSGDYLTNDDGEIVVG</sequence>
<gene>
    <name evidence="2" type="ORF">NDES1114_LOCUS18355</name>
</gene>
<feature type="region of interest" description="Disordered" evidence="1">
    <location>
        <begin position="14"/>
        <end position="33"/>
    </location>
</feature>
<dbReference type="InterPro" id="IPR036915">
    <property type="entry name" value="Cyclin-like_sf"/>
</dbReference>
<dbReference type="PANTHER" id="PTHR15615:SF108">
    <property type="entry name" value="PROTEIN CNPPD1"/>
    <property type="match status" value="1"/>
</dbReference>
<protein>
    <recommendedName>
        <fullName evidence="3">Cyclin N-terminal domain-containing protein</fullName>
    </recommendedName>
</protein>
<dbReference type="CDD" id="cd20557">
    <property type="entry name" value="CYCLIN_ScPCL1-like"/>
    <property type="match status" value="1"/>
</dbReference>
<dbReference type="Pfam" id="PF08613">
    <property type="entry name" value="Cyclin"/>
    <property type="match status" value="1"/>
</dbReference>
<dbReference type="AlphaFoldDB" id="A0A7S1M628"/>
<dbReference type="GO" id="GO:0019901">
    <property type="term" value="F:protein kinase binding"/>
    <property type="evidence" value="ECO:0007669"/>
    <property type="project" value="InterPro"/>
</dbReference>
<dbReference type="InterPro" id="IPR013922">
    <property type="entry name" value="Cyclin_PHO80-like"/>
</dbReference>
<evidence type="ECO:0000313" key="2">
    <source>
        <dbReference type="EMBL" id="CAD9122977.1"/>
    </source>
</evidence>
<evidence type="ECO:0000256" key="1">
    <source>
        <dbReference type="SAM" id="MobiDB-lite"/>
    </source>
</evidence>
<accession>A0A7S1M628</accession>
<proteinExistence type="predicted"/>
<dbReference type="SUPFAM" id="SSF47954">
    <property type="entry name" value="Cyclin-like"/>
    <property type="match status" value="1"/>
</dbReference>
<evidence type="ECO:0008006" key="3">
    <source>
        <dbReference type="Google" id="ProtNLM"/>
    </source>
</evidence>
<feature type="region of interest" description="Disordered" evidence="1">
    <location>
        <begin position="217"/>
        <end position="247"/>
    </location>
</feature>
<feature type="compositionally biased region" description="Polar residues" evidence="1">
    <location>
        <begin position="14"/>
        <end position="31"/>
    </location>
</feature>
<dbReference type="EMBL" id="HBGF01027703">
    <property type="protein sequence ID" value="CAD9122977.1"/>
    <property type="molecule type" value="Transcribed_RNA"/>
</dbReference>
<organism evidence="2">
    <name type="scientific">Neobodo designis</name>
    <name type="common">Flagellated protozoan</name>
    <name type="synonym">Bodo designis</name>
    <dbReference type="NCBI Taxonomy" id="312471"/>
    <lineage>
        <taxon>Eukaryota</taxon>
        <taxon>Discoba</taxon>
        <taxon>Euglenozoa</taxon>
        <taxon>Kinetoplastea</taxon>
        <taxon>Metakinetoplastina</taxon>
        <taxon>Neobodonida</taxon>
        <taxon>Neobodo</taxon>
    </lineage>
</organism>
<reference evidence="2" key="1">
    <citation type="submission" date="2021-01" db="EMBL/GenBank/DDBJ databases">
        <authorList>
            <person name="Corre E."/>
            <person name="Pelletier E."/>
            <person name="Niang G."/>
            <person name="Scheremetjew M."/>
            <person name="Finn R."/>
            <person name="Kale V."/>
            <person name="Holt S."/>
            <person name="Cochrane G."/>
            <person name="Meng A."/>
            <person name="Brown T."/>
            <person name="Cohen L."/>
        </authorList>
    </citation>
    <scope>NUCLEOTIDE SEQUENCE</scope>
    <source>
        <strain evidence="2">CCAP 1951/1</strain>
    </source>
</reference>
<name>A0A7S1M628_NEODS</name>
<dbReference type="Gene3D" id="1.10.472.10">
    <property type="entry name" value="Cyclin-like"/>
    <property type="match status" value="1"/>
</dbReference>